<accession>A0A0W0VEH8</accession>
<evidence type="ECO:0000256" key="1">
    <source>
        <dbReference type="ARBA" id="ARBA00022679"/>
    </source>
</evidence>
<dbReference type="InterPro" id="IPR016181">
    <property type="entry name" value="Acyl_CoA_acyltransferase"/>
</dbReference>
<dbReference type="InterPro" id="IPR000182">
    <property type="entry name" value="GNAT_dom"/>
</dbReference>
<dbReference type="GO" id="GO:0004145">
    <property type="term" value="F:diamine N-acetyltransferase activity"/>
    <property type="evidence" value="ECO:0007669"/>
    <property type="project" value="UniProtKB-EC"/>
</dbReference>
<sequence length="159" mass="18198">MKNINIRLACPNDLDFIYNSLIELFTEGQVIERFSQNRTSLSQILFSSQPGAEVLISEIENIPTGFALFSMTNRNFPLFDGPGLYLHDLYVKRQYRRMGIGTKLVNQLKKIAKDRSCTRIDWVLLKNNTLGKDFYASIDAAKPVGYIEYMRINCTDSVS</sequence>
<comment type="caution">
    <text evidence="4">The sequence shown here is derived from an EMBL/GenBank/DDBJ whole genome shotgun (WGS) entry which is preliminary data.</text>
</comment>
<dbReference type="SUPFAM" id="SSF55729">
    <property type="entry name" value="Acyl-CoA N-acyltransferases (Nat)"/>
    <property type="match status" value="1"/>
</dbReference>
<dbReference type="AlphaFoldDB" id="A0A0W0VEH8"/>
<feature type="domain" description="N-acetyltransferase" evidence="3">
    <location>
        <begin position="4"/>
        <end position="159"/>
    </location>
</feature>
<dbReference type="PROSITE" id="PS51186">
    <property type="entry name" value="GNAT"/>
    <property type="match status" value="1"/>
</dbReference>
<name>A0A0W0VEH8_9GAMM</name>
<keyword evidence="5" id="KW-1185">Reference proteome</keyword>
<dbReference type="STRING" id="45067.Llan_2522"/>
<dbReference type="EC" id="2.3.1.57" evidence="4"/>
<dbReference type="Proteomes" id="UP000054869">
    <property type="component" value="Unassembled WGS sequence"/>
</dbReference>
<evidence type="ECO:0000259" key="3">
    <source>
        <dbReference type="PROSITE" id="PS51186"/>
    </source>
</evidence>
<evidence type="ECO:0000256" key="2">
    <source>
        <dbReference type="ARBA" id="ARBA00023315"/>
    </source>
</evidence>
<dbReference type="RefSeq" id="WP_051546261.1">
    <property type="nucleotide sequence ID" value="NZ_CAAAJD010000047.1"/>
</dbReference>
<keyword evidence="2 4" id="KW-0012">Acyltransferase</keyword>
<reference evidence="4 5" key="1">
    <citation type="submission" date="2015-11" db="EMBL/GenBank/DDBJ databases">
        <title>Genomic analysis of 38 Legionella species identifies large and diverse effector repertoires.</title>
        <authorList>
            <person name="Burstein D."/>
            <person name="Amaro F."/>
            <person name="Zusman T."/>
            <person name="Lifshitz Z."/>
            <person name="Cohen O."/>
            <person name="Gilbert J.A."/>
            <person name="Pupko T."/>
            <person name="Shuman H.A."/>
            <person name="Segal G."/>
        </authorList>
    </citation>
    <scope>NUCLEOTIDE SEQUENCE [LARGE SCALE GENOMIC DNA]</scope>
    <source>
        <strain evidence="4 5">ATCC 49751</strain>
    </source>
</reference>
<evidence type="ECO:0000313" key="4">
    <source>
        <dbReference type="EMBL" id="KTD18535.1"/>
    </source>
</evidence>
<dbReference type="EMBL" id="LNYI01000062">
    <property type="protein sequence ID" value="KTD18535.1"/>
    <property type="molecule type" value="Genomic_DNA"/>
</dbReference>
<gene>
    <name evidence="4" type="primary">ats</name>
    <name evidence="4" type="ORF">Llan_2522</name>
</gene>
<dbReference type="CDD" id="cd04301">
    <property type="entry name" value="NAT_SF"/>
    <property type="match status" value="1"/>
</dbReference>
<protein>
    <submittedName>
        <fullName evidence="4">N-acetyltransferase ats1</fullName>
        <ecNumber evidence="4">2.3.1.57</ecNumber>
    </submittedName>
</protein>
<dbReference type="eggNOG" id="COG0456">
    <property type="taxonomic scope" value="Bacteria"/>
</dbReference>
<dbReference type="OrthoDB" id="9805924at2"/>
<dbReference type="InterPro" id="IPR051016">
    <property type="entry name" value="Diverse_Substrate_AcTransf"/>
</dbReference>
<evidence type="ECO:0000313" key="5">
    <source>
        <dbReference type="Proteomes" id="UP000054869"/>
    </source>
</evidence>
<proteinExistence type="predicted"/>
<organism evidence="4 5">
    <name type="scientific">Legionella lansingensis</name>
    <dbReference type="NCBI Taxonomy" id="45067"/>
    <lineage>
        <taxon>Bacteria</taxon>
        <taxon>Pseudomonadati</taxon>
        <taxon>Pseudomonadota</taxon>
        <taxon>Gammaproteobacteria</taxon>
        <taxon>Legionellales</taxon>
        <taxon>Legionellaceae</taxon>
        <taxon>Legionella</taxon>
    </lineage>
</organism>
<dbReference type="Pfam" id="PF00583">
    <property type="entry name" value="Acetyltransf_1"/>
    <property type="match status" value="1"/>
</dbReference>
<keyword evidence="1 4" id="KW-0808">Transferase</keyword>
<dbReference type="Gene3D" id="3.40.630.30">
    <property type="match status" value="1"/>
</dbReference>
<dbReference type="PANTHER" id="PTHR10545:SF29">
    <property type="entry name" value="GH14572P-RELATED"/>
    <property type="match status" value="1"/>
</dbReference>
<dbReference type="PANTHER" id="PTHR10545">
    <property type="entry name" value="DIAMINE N-ACETYLTRANSFERASE"/>
    <property type="match status" value="1"/>
</dbReference>
<dbReference type="PATRIC" id="fig|45067.4.peg.2652"/>